<dbReference type="STRING" id="946333.A4W93_05060"/>
<evidence type="ECO:0000256" key="1">
    <source>
        <dbReference type="ARBA" id="ARBA00002591"/>
    </source>
</evidence>
<gene>
    <name evidence="9" type="ORF">A4W93_05060</name>
</gene>
<keyword evidence="10" id="KW-1185">Reference proteome</keyword>
<reference evidence="9 10" key="1">
    <citation type="submission" date="2016-04" db="EMBL/GenBank/DDBJ databases">
        <title>Complete genome sequence of natural rubber-degrading, novel Gram-negative bacterium, Rhizobacter gummiphilus strain NS21.</title>
        <authorList>
            <person name="Tabata M."/>
            <person name="Kasai D."/>
            <person name="Fukuda M."/>
        </authorList>
    </citation>
    <scope>NUCLEOTIDE SEQUENCE [LARGE SCALE GENOMIC DNA]</scope>
    <source>
        <strain evidence="9 10">NS21</strain>
    </source>
</reference>
<dbReference type="RefSeq" id="WP_085749585.1">
    <property type="nucleotide sequence ID" value="NZ_BSPR01000002.1"/>
</dbReference>
<dbReference type="OrthoDB" id="9789463at2"/>
<dbReference type="Pfam" id="PF02107">
    <property type="entry name" value="FlgH"/>
    <property type="match status" value="1"/>
</dbReference>
<evidence type="ECO:0000313" key="9">
    <source>
        <dbReference type="EMBL" id="ARN19327.1"/>
    </source>
</evidence>
<dbReference type="PANTHER" id="PTHR34933:SF1">
    <property type="entry name" value="FLAGELLAR L-RING PROTEIN"/>
    <property type="match status" value="1"/>
</dbReference>
<dbReference type="InterPro" id="IPR000527">
    <property type="entry name" value="Flag_Lring"/>
</dbReference>
<comment type="function">
    <text evidence="1">Assembles around the rod to form the L-ring and probably protects the motor/basal body from shearing forces during rotation.</text>
</comment>
<evidence type="ECO:0000256" key="7">
    <source>
        <dbReference type="ARBA" id="ARBA00023143"/>
    </source>
</evidence>
<comment type="similarity">
    <text evidence="4">Belongs to the FlgH family.</text>
</comment>
<keyword evidence="6" id="KW-0472">Membrane</keyword>
<dbReference type="AlphaFoldDB" id="A0A1W6L574"/>
<evidence type="ECO:0000256" key="8">
    <source>
        <dbReference type="ARBA" id="ARBA00023237"/>
    </source>
</evidence>
<dbReference type="GO" id="GO:0003774">
    <property type="term" value="F:cytoskeletal motor activity"/>
    <property type="evidence" value="ECO:0007669"/>
    <property type="project" value="InterPro"/>
</dbReference>
<organism evidence="9 10">
    <name type="scientific">Piscinibacter gummiphilus</name>
    <dbReference type="NCBI Taxonomy" id="946333"/>
    <lineage>
        <taxon>Bacteria</taxon>
        <taxon>Pseudomonadati</taxon>
        <taxon>Pseudomonadota</taxon>
        <taxon>Betaproteobacteria</taxon>
        <taxon>Burkholderiales</taxon>
        <taxon>Sphaerotilaceae</taxon>
        <taxon>Piscinibacter</taxon>
    </lineage>
</organism>
<keyword evidence="5" id="KW-0732">Signal</keyword>
<keyword evidence="8" id="KW-0998">Cell outer membrane</keyword>
<dbReference type="EMBL" id="CP015118">
    <property type="protein sequence ID" value="ARN19327.1"/>
    <property type="molecule type" value="Genomic_DNA"/>
</dbReference>
<dbReference type="GO" id="GO:0009427">
    <property type="term" value="C:bacterial-type flagellum basal body, distal rod, L ring"/>
    <property type="evidence" value="ECO:0007669"/>
    <property type="project" value="InterPro"/>
</dbReference>
<evidence type="ECO:0000256" key="4">
    <source>
        <dbReference type="ARBA" id="ARBA00006929"/>
    </source>
</evidence>
<evidence type="ECO:0000256" key="5">
    <source>
        <dbReference type="ARBA" id="ARBA00022729"/>
    </source>
</evidence>
<dbReference type="PRINTS" id="PR01008">
    <property type="entry name" value="FLGLRINGFLGH"/>
</dbReference>
<evidence type="ECO:0000256" key="6">
    <source>
        <dbReference type="ARBA" id="ARBA00023136"/>
    </source>
</evidence>
<dbReference type="PANTHER" id="PTHR34933">
    <property type="entry name" value="FLAGELLAR L-RING PROTEIN"/>
    <property type="match status" value="1"/>
</dbReference>
<sequence>MNGCWKAAVAAGFAMAVSGVGAVESDSLLDAASYRSLVSEGKAFRVGDILTVVVQEVSSATTAADSAADRKTSFGGEVGSSKVGIVSATAGASTDNSGGGRTQRSGRLAAQLSVRVVEVLANSDLAIVGHQDIRVNGELQSITLTGVVRQRDIGESNTVLSGRIAGADIRFDGEGFVADKSRPGWVTQFLSLLGF</sequence>
<name>A0A1W6L574_9BURK</name>
<proteinExistence type="inferred from homology"/>
<evidence type="ECO:0000256" key="3">
    <source>
        <dbReference type="ARBA" id="ARBA00004442"/>
    </source>
</evidence>
<comment type="subcellular location">
    <subcellularLocation>
        <location evidence="2">Bacterial flagellum basal body</location>
    </subcellularLocation>
    <subcellularLocation>
        <location evidence="3">Cell outer membrane</location>
    </subcellularLocation>
</comment>
<dbReference type="GO" id="GO:0009279">
    <property type="term" value="C:cell outer membrane"/>
    <property type="evidence" value="ECO:0007669"/>
    <property type="project" value="UniProtKB-SubCell"/>
</dbReference>
<evidence type="ECO:0000256" key="2">
    <source>
        <dbReference type="ARBA" id="ARBA00004117"/>
    </source>
</evidence>
<dbReference type="Proteomes" id="UP000193427">
    <property type="component" value="Chromosome"/>
</dbReference>
<dbReference type="KEGG" id="rgu:A4W93_05060"/>
<evidence type="ECO:0000313" key="10">
    <source>
        <dbReference type="Proteomes" id="UP000193427"/>
    </source>
</evidence>
<dbReference type="GO" id="GO:0071973">
    <property type="term" value="P:bacterial-type flagellum-dependent cell motility"/>
    <property type="evidence" value="ECO:0007669"/>
    <property type="project" value="InterPro"/>
</dbReference>
<keyword evidence="7" id="KW-0975">Bacterial flagellum</keyword>
<accession>A0A1W6L574</accession>
<protein>
    <submittedName>
        <fullName evidence="9">Uncharacterized protein</fullName>
    </submittedName>
</protein>